<dbReference type="eggNOG" id="ENOG5032RYC">
    <property type="taxonomic scope" value="Bacteria"/>
</dbReference>
<dbReference type="EMBL" id="APMP01000002">
    <property type="protein sequence ID" value="ENZ83353.1"/>
    <property type="molecule type" value="Genomic_DNA"/>
</dbReference>
<gene>
    <name evidence="1" type="ORF">OR37_00652</name>
</gene>
<sequence precursor="true">MATLGAACLSPMVAIAEEADFDPATIDLAKLIECRTYQPAQYNALAFWIAGDDNRAALARFGLSETESANPMLRIFTLKAPLTVFGRQTRRIAFASSGPLAILDEADPHPLAKSLDVKATVDTPSKFLGEREISAVSERDDKTGMTFKTRVALNVSTVASHPGKTLAGCSYRIDLAG</sequence>
<dbReference type="PATRIC" id="fig|1292034.3.peg.649"/>
<reference evidence="1 2" key="1">
    <citation type="journal article" date="2013" name="Genome Announc.">
        <title>Draft Genome Sequence for Caulobacter sp. Strain OR37, a Bacterium Tolerant to Heavy Metals.</title>
        <authorList>
            <person name="Utturkar S.M."/>
            <person name="Bollmann A."/>
            <person name="Brzoska R.M."/>
            <person name="Klingeman D.M."/>
            <person name="Epstein S.E."/>
            <person name="Palumbo A.V."/>
            <person name="Brown S.D."/>
        </authorList>
    </citation>
    <scope>NUCLEOTIDE SEQUENCE [LARGE SCALE GENOMIC DNA]</scope>
    <source>
        <strain evidence="1 2">OR37</strain>
    </source>
</reference>
<comment type="caution">
    <text evidence="1">The sequence shown here is derived from an EMBL/GenBank/DDBJ whole genome shotgun (WGS) entry which is preliminary data.</text>
</comment>
<accession>R0ED23</accession>
<dbReference type="STRING" id="1292034.OR37_00652"/>
<evidence type="ECO:0000313" key="1">
    <source>
        <dbReference type="EMBL" id="ENZ83353.1"/>
    </source>
</evidence>
<name>R0ED23_CAUVI</name>
<protein>
    <submittedName>
        <fullName evidence="1">Uncharacterized protein</fullName>
    </submittedName>
</protein>
<organism evidence="1 2">
    <name type="scientific">Caulobacter vibrioides OR37</name>
    <dbReference type="NCBI Taxonomy" id="1292034"/>
    <lineage>
        <taxon>Bacteria</taxon>
        <taxon>Pseudomonadati</taxon>
        <taxon>Pseudomonadota</taxon>
        <taxon>Alphaproteobacteria</taxon>
        <taxon>Caulobacterales</taxon>
        <taxon>Caulobacteraceae</taxon>
        <taxon>Caulobacter</taxon>
    </lineage>
</organism>
<keyword evidence="2" id="KW-1185">Reference proteome</keyword>
<dbReference type="AlphaFoldDB" id="R0ED23"/>
<dbReference type="Proteomes" id="UP000013063">
    <property type="component" value="Unassembled WGS sequence"/>
</dbReference>
<evidence type="ECO:0000313" key="2">
    <source>
        <dbReference type="Proteomes" id="UP000013063"/>
    </source>
</evidence>
<proteinExistence type="predicted"/>